<sequence length="200" mass="22369">MTESPSLSEGFQEGKHTDAPVNPQTAIAMVLDIILNVTELHRPQGRLVLKSSLTMDMVNKPNWYCQLRTREAIQHTYRLQLTLQTTGRSAPYLLPIRNPLAHVLLVQWCPRGFPLTKIDRAWISMKRKSHSASLCPKPGLRLESLHTGTMALLVALPLGLTGMTTPPLLSGCLPGPKYQFHQPFFPLSQQNAKSKVPQIF</sequence>
<evidence type="ECO:0000313" key="1">
    <source>
        <dbReference type="EMBL" id="TFK68748.1"/>
    </source>
</evidence>
<gene>
    <name evidence="1" type="ORF">BDN72DRAFT_654490</name>
</gene>
<accession>A0ACD3AS25</accession>
<protein>
    <submittedName>
        <fullName evidence="1">Uncharacterized protein</fullName>
    </submittedName>
</protein>
<evidence type="ECO:0000313" key="2">
    <source>
        <dbReference type="Proteomes" id="UP000308600"/>
    </source>
</evidence>
<dbReference type="Proteomes" id="UP000308600">
    <property type="component" value="Unassembled WGS sequence"/>
</dbReference>
<dbReference type="EMBL" id="ML208345">
    <property type="protein sequence ID" value="TFK68748.1"/>
    <property type="molecule type" value="Genomic_DNA"/>
</dbReference>
<proteinExistence type="predicted"/>
<keyword evidence="2" id="KW-1185">Reference proteome</keyword>
<organism evidence="1 2">
    <name type="scientific">Pluteus cervinus</name>
    <dbReference type="NCBI Taxonomy" id="181527"/>
    <lineage>
        <taxon>Eukaryota</taxon>
        <taxon>Fungi</taxon>
        <taxon>Dikarya</taxon>
        <taxon>Basidiomycota</taxon>
        <taxon>Agaricomycotina</taxon>
        <taxon>Agaricomycetes</taxon>
        <taxon>Agaricomycetidae</taxon>
        <taxon>Agaricales</taxon>
        <taxon>Pluteineae</taxon>
        <taxon>Pluteaceae</taxon>
        <taxon>Pluteus</taxon>
    </lineage>
</organism>
<name>A0ACD3AS25_9AGAR</name>
<reference evidence="1 2" key="1">
    <citation type="journal article" date="2019" name="Nat. Ecol. Evol.">
        <title>Megaphylogeny resolves global patterns of mushroom evolution.</title>
        <authorList>
            <person name="Varga T."/>
            <person name="Krizsan K."/>
            <person name="Foldi C."/>
            <person name="Dima B."/>
            <person name="Sanchez-Garcia M."/>
            <person name="Sanchez-Ramirez S."/>
            <person name="Szollosi G.J."/>
            <person name="Szarkandi J.G."/>
            <person name="Papp V."/>
            <person name="Albert L."/>
            <person name="Andreopoulos W."/>
            <person name="Angelini C."/>
            <person name="Antonin V."/>
            <person name="Barry K.W."/>
            <person name="Bougher N.L."/>
            <person name="Buchanan P."/>
            <person name="Buyck B."/>
            <person name="Bense V."/>
            <person name="Catcheside P."/>
            <person name="Chovatia M."/>
            <person name="Cooper J."/>
            <person name="Damon W."/>
            <person name="Desjardin D."/>
            <person name="Finy P."/>
            <person name="Geml J."/>
            <person name="Haridas S."/>
            <person name="Hughes K."/>
            <person name="Justo A."/>
            <person name="Karasinski D."/>
            <person name="Kautmanova I."/>
            <person name="Kiss B."/>
            <person name="Kocsube S."/>
            <person name="Kotiranta H."/>
            <person name="LaButti K.M."/>
            <person name="Lechner B.E."/>
            <person name="Liimatainen K."/>
            <person name="Lipzen A."/>
            <person name="Lukacs Z."/>
            <person name="Mihaltcheva S."/>
            <person name="Morgado L.N."/>
            <person name="Niskanen T."/>
            <person name="Noordeloos M.E."/>
            <person name="Ohm R.A."/>
            <person name="Ortiz-Santana B."/>
            <person name="Ovrebo C."/>
            <person name="Racz N."/>
            <person name="Riley R."/>
            <person name="Savchenko A."/>
            <person name="Shiryaev A."/>
            <person name="Soop K."/>
            <person name="Spirin V."/>
            <person name="Szebenyi C."/>
            <person name="Tomsovsky M."/>
            <person name="Tulloss R.E."/>
            <person name="Uehling J."/>
            <person name="Grigoriev I.V."/>
            <person name="Vagvolgyi C."/>
            <person name="Papp T."/>
            <person name="Martin F.M."/>
            <person name="Miettinen O."/>
            <person name="Hibbett D.S."/>
            <person name="Nagy L.G."/>
        </authorList>
    </citation>
    <scope>NUCLEOTIDE SEQUENCE [LARGE SCALE GENOMIC DNA]</scope>
    <source>
        <strain evidence="1 2">NL-1719</strain>
    </source>
</reference>